<evidence type="ECO:0000313" key="2">
    <source>
        <dbReference type="EMBL" id="BCJ33058.1"/>
    </source>
</evidence>
<sequence length="143" mass="15143">MDGRPADRLLAVRPTGHGSIVASPDGRQLYYLHHGRPTATTPDRRLYTERLSFDARHPDPGGNPTLRIEQPTGDEPIPSGVAPYSIGASASAITLAAGGAQQVTAKVRNADGGALPVVVSPASHRPAPRSPPRRYRCRSRPGV</sequence>
<protein>
    <submittedName>
        <fullName evidence="2">Uncharacterized protein</fullName>
    </submittedName>
</protein>
<name>A0A7R7DK51_9ACTN</name>
<evidence type="ECO:0000313" key="3">
    <source>
        <dbReference type="Proteomes" id="UP000611640"/>
    </source>
</evidence>
<feature type="compositionally biased region" description="Basic residues" evidence="1">
    <location>
        <begin position="131"/>
        <end position="143"/>
    </location>
</feature>
<dbReference type="EMBL" id="AP023355">
    <property type="protein sequence ID" value="BCJ33058.1"/>
    <property type="molecule type" value="Genomic_DNA"/>
</dbReference>
<dbReference type="KEGG" id="atl:Athai_05610"/>
<reference evidence="2 3" key="1">
    <citation type="submission" date="2020-08" db="EMBL/GenBank/DDBJ databases">
        <title>Whole genome shotgun sequence of Actinocatenispora thailandica NBRC 105041.</title>
        <authorList>
            <person name="Komaki H."/>
            <person name="Tamura T."/>
        </authorList>
    </citation>
    <scope>NUCLEOTIDE SEQUENCE [LARGE SCALE GENOMIC DNA]</scope>
    <source>
        <strain evidence="2 3">NBRC 105041</strain>
    </source>
</reference>
<gene>
    <name evidence="2" type="ORF">Athai_05610</name>
</gene>
<dbReference type="InterPro" id="IPR023296">
    <property type="entry name" value="Glyco_hydro_beta-prop_sf"/>
</dbReference>
<proteinExistence type="predicted"/>
<feature type="region of interest" description="Disordered" evidence="1">
    <location>
        <begin position="114"/>
        <end position="143"/>
    </location>
</feature>
<evidence type="ECO:0000256" key="1">
    <source>
        <dbReference type="SAM" id="MobiDB-lite"/>
    </source>
</evidence>
<accession>A0A7R7DK51</accession>
<dbReference type="Proteomes" id="UP000611640">
    <property type="component" value="Chromosome"/>
</dbReference>
<feature type="region of interest" description="Disordered" evidence="1">
    <location>
        <begin position="52"/>
        <end position="80"/>
    </location>
</feature>
<keyword evidence="3" id="KW-1185">Reference proteome</keyword>
<dbReference type="Gene3D" id="2.115.10.20">
    <property type="entry name" value="Glycosyl hydrolase domain, family 43"/>
    <property type="match status" value="1"/>
</dbReference>
<dbReference type="AlphaFoldDB" id="A0A7R7DK51"/>
<organism evidence="2 3">
    <name type="scientific">Actinocatenispora thailandica</name>
    <dbReference type="NCBI Taxonomy" id="227318"/>
    <lineage>
        <taxon>Bacteria</taxon>
        <taxon>Bacillati</taxon>
        <taxon>Actinomycetota</taxon>
        <taxon>Actinomycetes</taxon>
        <taxon>Micromonosporales</taxon>
        <taxon>Micromonosporaceae</taxon>
        <taxon>Actinocatenispora</taxon>
    </lineage>
</organism>
<dbReference type="RefSeq" id="WP_203960008.1">
    <property type="nucleotide sequence ID" value="NZ_AP023355.1"/>
</dbReference>